<gene>
    <name evidence="3" type="ORF">A10D4_07700</name>
</gene>
<dbReference type="InterPro" id="IPR046216">
    <property type="entry name" value="DUF6249"/>
</dbReference>
<feature type="transmembrane region" description="Helical" evidence="1">
    <location>
        <begin position="91"/>
        <end position="111"/>
    </location>
</feature>
<evidence type="ECO:0000313" key="4">
    <source>
        <dbReference type="Proteomes" id="UP000014115"/>
    </source>
</evidence>
<keyword evidence="4" id="KW-1185">Reference proteome</keyword>
<dbReference type="AlphaFoldDB" id="K2L1N7"/>
<keyword evidence="1" id="KW-1133">Transmembrane helix</keyword>
<dbReference type="Pfam" id="PF19762">
    <property type="entry name" value="DUF6249"/>
    <property type="match status" value="1"/>
</dbReference>
<dbReference type="STRING" id="740709.A10D4_07700"/>
<sequence>MSELWIPILGIVCIALIVLANLWLSGSDKKRLQKTLQKHMDNGGELSPDLLRQLGTNVSTHRVDRRRGIILVALGLACFTAGLISNNLIVGAVFGVFPLFVGSALCILVLIDKNE</sequence>
<comment type="caution">
    <text evidence="3">The sequence shown here is derived from an EMBL/GenBank/DDBJ whole genome shotgun (WGS) entry which is preliminary data.</text>
</comment>
<proteinExistence type="predicted"/>
<keyword evidence="1" id="KW-0812">Transmembrane</keyword>
<feature type="transmembrane region" description="Helical" evidence="1">
    <location>
        <begin position="6"/>
        <end position="24"/>
    </location>
</feature>
<keyword evidence="1" id="KW-0472">Membrane</keyword>
<organism evidence="3 4">
    <name type="scientific">Idiomarina xiamenensis 10-D-4</name>
    <dbReference type="NCBI Taxonomy" id="740709"/>
    <lineage>
        <taxon>Bacteria</taxon>
        <taxon>Pseudomonadati</taxon>
        <taxon>Pseudomonadota</taxon>
        <taxon>Gammaproteobacteria</taxon>
        <taxon>Alteromonadales</taxon>
        <taxon>Idiomarinaceae</taxon>
        <taxon>Idiomarina</taxon>
    </lineage>
</organism>
<dbReference type="RefSeq" id="WP_008488760.1">
    <property type="nucleotide sequence ID" value="NZ_AMRG01000008.1"/>
</dbReference>
<evidence type="ECO:0000313" key="3">
    <source>
        <dbReference type="EMBL" id="EKE83715.1"/>
    </source>
</evidence>
<dbReference type="EMBL" id="AMRG01000008">
    <property type="protein sequence ID" value="EKE83715.1"/>
    <property type="molecule type" value="Genomic_DNA"/>
</dbReference>
<dbReference type="Proteomes" id="UP000014115">
    <property type="component" value="Unassembled WGS sequence"/>
</dbReference>
<feature type="domain" description="DUF6249" evidence="2">
    <location>
        <begin position="8"/>
        <end position="113"/>
    </location>
</feature>
<reference evidence="3 4" key="1">
    <citation type="journal article" date="2012" name="J. Bacteriol.">
        <title>Genome Sequence of Idiomarina xiamenensis Type Strain 10-D-4.</title>
        <authorList>
            <person name="Lai Q."/>
            <person name="Wang L."/>
            <person name="Wang W."/>
            <person name="Shao Z."/>
        </authorList>
    </citation>
    <scope>NUCLEOTIDE SEQUENCE [LARGE SCALE GENOMIC DNA]</scope>
    <source>
        <strain evidence="3 4">10-D-4</strain>
    </source>
</reference>
<accession>K2L1N7</accession>
<name>K2L1N7_9GAMM</name>
<evidence type="ECO:0000259" key="2">
    <source>
        <dbReference type="Pfam" id="PF19762"/>
    </source>
</evidence>
<protein>
    <recommendedName>
        <fullName evidence="2">DUF6249 domain-containing protein</fullName>
    </recommendedName>
</protein>
<dbReference type="OrthoDB" id="6401994at2"/>
<feature type="transmembrane region" description="Helical" evidence="1">
    <location>
        <begin position="68"/>
        <end position="85"/>
    </location>
</feature>
<evidence type="ECO:0000256" key="1">
    <source>
        <dbReference type="SAM" id="Phobius"/>
    </source>
</evidence>